<comment type="caution">
    <text evidence="2">The sequence shown here is derived from an EMBL/GenBank/DDBJ whole genome shotgun (WGS) entry which is preliminary data.</text>
</comment>
<keyword evidence="3" id="KW-1185">Reference proteome</keyword>
<dbReference type="EMBL" id="MU865177">
    <property type="protein sequence ID" value="KAK4456691.1"/>
    <property type="molecule type" value="Genomic_DNA"/>
</dbReference>
<gene>
    <name evidence="2" type="ORF">QBC42DRAFT_280752</name>
</gene>
<reference evidence="2" key="1">
    <citation type="journal article" date="2023" name="Mol. Phylogenet. Evol.">
        <title>Genome-scale phylogeny and comparative genomics of the fungal order Sordariales.</title>
        <authorList>
            <person name="Hensen N."/>
            <person name="Bonometti L."/>
            <person name="Westerberg I."/>
            <person name="Brannstrom I.O."/>
            <person name="Guillou S."/>
            <person name="Cros-Aarteil S."/>
            <person name="Calhoun S."/>
            <person name="Haridas S."/>
            <person name="Kuo A."/>
            <person name="Mondo S."/>
            <person name="Pangilinan J."/>
            <person name="Riley R."/>
            <person name="LaButti K."/>
            <person name="Andreopoulos B."/>
            <person name="Lipzen A."/>
            <person name="Chen C."/>
            <person name="Yan M."/>
            <person name="Daum C."/>
            <person name="Ng V."/>
            <person name="Clum A."/>
            <person name="Steindorff A."/>
            <person name="Ohm R.A."/>
            <person name="Martin F."/>
            <person name="Silar P."/>
            <person name="Natvig D.O."/>
            <person name="Lalanne C."/>
            <person name="Gautier V."/>
            <person name="Ament-Velasquez S.L."/>
            <person name="Kruys A."/>
            <person name="Hutchinson M.I."/>
            <person name="Powell A.J."/>
            <person name="Barry K."/>
            <person name="Miller A.N."/>
            <person name="Grigoriev I.V."/>
            <person name="Debuchy R."/>
            <person name="Gladieux P."/>
            <person name="Hiltunen Thoren M."/>
            <person name="Johannesson H."/>
        </authorList>
    </citation>
    <scope>NUCLEOTIDE SEQUENCE</scope>
    <source>
        <strain evidence="2">PSN324</strain>
    </source>
</reference>
<reference evidence="2" key="2">
    <citation type="submission" date="2023-06" db="EMBL/GenBank/DDBJ databases">
        <authorList>
            <consortium name="Lawrence Berkeley National Laboratory"/>
            <person name="Mondo S.J."/>
            <person name="Hensen N."/>
            <person name="Bonometti L."/>
            <person name="Westerberg I."/>
            <person name="Brannstrom I.O."/>
            <person name="Guillou S."/>
            <person name="Cros-Aarteil S."/>
            <person name="Calhoun S."/>
            <person name="Haridas S."/>
            <person name="Kuo A."/>
            <person name="Pangilinan J."/>
            <person name="Riley R."/>
            <person name="Labutti K."/>
            <person name="Andreopoulos B."/>
            <person name="Lipzen A."/>
            <person name="Chen C."/>
            <person name="Yanf M."/>
            <person name="Daum C."/>
            <person name="Ng V."/>
            <person name="Clum A."/>
            <person name="Steindorff A."/>
            <person name="Ohm R."/>
            <person name="Martin F."/>
            <person name="Silar P."/>
            <person name="Natvig D."/>
            <person name="Lalanne C."/>
            <person name="Gautier V."/>
            <person name="Ament-Velasquez S.L."/>
            <person name="Kruys A."/>
            <person name="Hutchinson M.I."/>
            <person name="Powell A.J."/>
            <person name="Barry K."/>
            <person name="Miller A.N."/>
            <person name="Grigoriev I.V."/>
            <person name="Debuchy R."/>
            <person name="Gladieux P."/>
            <person name="Thoren M.H."/>
            <person name="Johannesson H."/>
        </authorList>
    </citation>
    <scope>NUCLEOTIDE SEQUENCE</scope>
    <source>
        <strain evidence="2">PSN324</strain>
    </source>
</reference>
<evidence type="ECO:0000256" key="1">
    <source>
        <dbReference type="SAM" id="SignalP"/>
    </source>
</evidence>
<dbReference type="AlphaFoldDB" id="A0AAV9H9W8"/>
<organism evidence="2 3">
    <name type="scientific">Cladorrhinum samala</name>
    <dbReference type="NCBI Taxonomy" id="585594"/>
    <lineage>
        <taxon>Eukaryota</taxon>
        <taxon>Fungi</taxon>
        <taxon>Dikarya</taxon>
        <taxon>Ascomycota</taxon>
        <taxon>Pezizomycotina</taxon>
        <taxon>Sordariomycetes</taxon>
        <taxon>Sordariomycetidae</taxon>
        <taxon>Sordariales</taxon>
        <taxon>Podosporaceae</taxon>
        <taxon>Cladorrhinum</taxon>
    </lineage>
</organism>
<feature type="signal peptide" evidence="1">
    <location>
        <begin position="1"/>
        <end position="18"/>
    </location>
</feature>
<feature type="chain" id="PRO_5043406932" description="Infection structure specific protein" evidence="1">
    <location>
        <begin position="19"/>
        <end position="243"/>
    </location>
</feature>
<dbReference type="Proteomes" id="UP001321749">
    <property type="component" value="Unassembled WGS sequence"/>
</dbReference>
<evidence type="ECO:0000313" key="2">
    <source>
        <dbReference type="EMBL" id="KAK4456691.1"/>
    </source>
</evidence>
<sequence>MRSYTLISAIAGASIALASVVPAPAPQITAPPLLPREALLRRQVEEGADSTSYSSYTGTYTNKKAECRASSSSLAWDSPANSYLAGDNNELASWYLTAWQSPEVTTLAAMQIDERCTMLYEKITPPASLASSYSALQSAESSWASQNSAVVMSMADFCGIAWNFEGMLITDVDSCKTMVSSYLSYASSWMPNAWPTTATTETTATAAVAATTSSSTAGAARETGMVAAAAVAAMAFVGGMDGW</sequence>
<accession>A0AAV9H9W8</accession>
<protein>
    <recommendedName>
        <fullName evidence="4">Infection structure specific protein</fullName>
    </recommendedName>
</protein>
<evidence type="ECO:0000313" key="3">
    <source>
        <dbReference type="Proteomes" id="UP001321749"/>
    </source>
</evidence>
<proteinExistence type="predicted"/>
<evidence type="ECO:0008006" key="4">
    <source>
        <dbReference type="Google" id="ProtNLM"/>
    </source>
</evidence>
<name>A0AAV9H9W8_9PEZI</name>
<keyword evidence="1" id="KW-0732">Signal</keyword>